<comment type="caution">
    <text evidence="1">The sequence shown here is derived from an EMBL/GenBank/DDBJ whole genome shotgun (WGS) entry which is preliminary data.</text>
</comment>
<protein>
    <submittedName>
        <fullName evidence="1">Uncharacterized protein</fullName>
    </submittedName>
</protein>
<proteinExistence type="predicted"/>
<dbReference type="EMBL" id="JAPDNS010000001">
    <property type="protein sequence ID" value="MCW3482554.1"/>
    <property type="molecule type" value="Genomic_DNA"/>
</dbReference>
<gene>
    <name evidence="1" type="ORF">OL497_01495</name>
</gene>
<accession>A0ABT3IF22</accession>
<keyword evidence="2" id="KW-1185">Reference proteome</keyword>
<evidence type="ECO:0000313" key="1">
    <source>
        <dbReference type="EMBL" id="MCW3482554.1"/>
    </source>
</evidence>
<evidence type="ECO:0000313" key="2">
    <source>
        <dbReference type="Proteomes" id="UP001207742"/>
    </source>
</evidence>
<name>A0ABT3IF22_9BACT</name>
<dbReference type="RefSeq" id="WP_264727070.1">
    <property type="nucleotide sequence ID" value="NZ_JAPDNR010000001.1"/>
</dbReference>
<reference evidence="1 2" key="1">
    <citation type="submission" date="2022-10" db="EMBL/GenBank/DDBJ databases">
        <title>Chitinophaga nivalis PC15 sp. nov., isolated from Pyeongchang county, South Korea.</title>
        <authorList>
            <person name="Trinh H.N."/>
        </authorList>
    </citation>
    <scope>NUCLEOTIDE SEQUENCE [LARGE SCALE GENOMIC DNA]</scope>
    <source>
        <strain evidence="1 2">PC14</strain>
    </source>
</reference>
<sequence>MSKKFLVEVTSQHPSSKGKLLLSILGEEPNDAAIFDTLPGVNRKRRGPYHYELRFGYTSSNADVLGYKAKYLRTTDQLKECIKVLAAQVS</sequence>
<dbReference type="Proteomes" id="UP001207742">
    <property type="component" value="Unassembled WGS sequence"/>
</dbReference>
<organism evidence="1 2">
    <name type="scientific">Chitinophaga nivalis</name>
    <dbReference type="NCBI Taxonomy" id="2991709"/>
    <lineage>
        <taxon>Bacteria</taxon>
        <taxon>Pseudomonadati</taxon>
        <taxon>Bacteroidota</taxon>
        <taxon>Chitinophagia</taxon>
        <taxon>Chitinophagales</taxon>
        <taxon>Chitinophagaceae</taxon>
        <taxon>Chitinophaga</taxon>
    </lineage>
</organism>